<organism evidence="3 4">
    <name type="scientific">Cercophora scortea</name>
    <dbReference type="NCBI Taxonomy" id="314031"/>
    <lineage>
        <taxon>Eukaryota</taxon>
        <taxon>Fungi</taxon>
        <taxon>Dikarya</taxon>
        <taxon>Ascomycota</taxon>
        <taxon>Pezizomycotina</taxon>
        <taxon>Sordariomycetes</taxon>
        <taxon>Sordariomycetidae</taxon>
        <taxon>Sordariales</taxon>
        <taxon>Lasiosphaeriaceae</taxon>
        <taxon>Cercophora</taxon>
    </lineage>
</organism>
<sequence>MAGIVHAVGKDVYEFKPGDRVRALHEYGEENGSFAKYAVAPDWTTFHLSEDVSFQEATTVPTAALTAAIALFADVKLPTPYDVTAVSGEVAKRKSPFLIMASREDSLVAAVGEIFQNEGLGNKIPMVFDATSEMGSHEAITRLLDPNGGTMCTVLPPELCAKDKESLQ</sequence>
<dbReference type="Gene3D" id="3.90.180.10">
    <property type="entry name" value="Medium-chain alcohol dehydrogenases, catalytic domain"/>
    <property type="match status" value="1"/>
</dbReference>
<dbReference type="SUPFAM" id="SSF50129">
    <property type="entry name" value="GroES-like"/>
    <property type="match status" value="1"/>
</dbReference>
<reference evidence="3" key="2">
    <citation type="submission" date="2023-06" db="EMBL/GenBank/DDBJ databases">
        <authorList>
            <consortium name="Lawrence Berkeley National Laboratory"/>
            <person name="Haridas S."/>
            <person name="Hensen N."/>
            <person name="Bonometti L."/>
            <person name="Westerberg I."/>
            <person name="Brannstrom I.O."/>
            <person name="Guillou S."/>
            <person name="Cros-Aarteil S."/>
            <person name="Calhoun S."/>
            <person name="Kuo A."/>
            <person name="Mondo S."/>
            <person name="Pangilinan J."/>
            <person name="Riley R."/>
            <person name="Labutti K."/>
            <person name="Andreopoulos B."/>
            <person name="Lipzen A."/>
            <person name="Chen C."/>
            <person name="Yanf M."/>
            <person name="Daum C."/>
            <person name="Ng V."/>
            <person name="Clum A."/>
            <person name="Steindorff A."/>
            <person name="Ohm R."/>
            <person name="Martin F."/>
            <person name="Silar P."/>
            <person name="Natvig D."/>
            <person name="Lalanne C."/>
            <person name="Gautier V."/>
            <person name="Ament-Velasquez S.L."/>
            <person name="Kruys A."/>
            <person name="Hutchinson M.I."/>
            <person name="Powell A.J."/>
            <person name="Barry K."/>
            <person name="Miller A.N."/>
            <person name="Grigoriev I.V."/>
            <person name="Debuchy R."/>
            <person name="Gladieux P."/>
            <person name="Thoren M.H."/>
            <person name="Johannesson H."/>
        </authorList>
    </citation>
    <scope>NUCLEOTIDE SEQUENCE</scope>
    <source>
        <strain evidence="3">SMH4131-1</strain>
    </source>
</reference>
<dbReference type="AlphaFoldDB" id="A0AAE0I6N3"/>
<evidence type="ECO:0000256" key="2">
    <source>
        <dbReference type="ARBA" id="ARBA00023002"/>
    </source>
</evidence>
<evidence type="ECO:0008006" key="5">
    <source>
        <dbReference type="Google" id="ProtNLM"/>
    </source>
</evidence>
<keyword evidence="2" id="KW-0560">Oxidoreductase</keyword>
<keyword evidence="4" id="KW-1185">Reference proteome</keyword>
<gene>
    <name evidence="3" type="ORF">B0T19DRAFT_445374</name>
</gene>
<dbReference type="PANTHER" id="PTHR45348:SF5">
    <property type="entry name" value="OXIDOREDUCTASE, PUTATIVE (AFU_ORTHOLOGUE AFUA_8G01420)-RELATED"/>
    <property type="match status" value="1"/>
</dbReference>
<evidence type="ECO:0000313" key="3">
    <source>
        <dbReference type="EMBL" id="KAK3319569.1"/>
    </source>
</evidence>
<comment type="similarity">
    <text evidence="1">Belongs to the zinc-containing alcohol dehydrogenase family.</text>
</comment>
<comment type="caution">
    <text evidence="3">The sequence shown here is derived from an EMBL/GenBank/DDBJ whole genome shotgun (WGS) entry which is preliminary data.</text>
</comment>
<protein>
    <recommendedName>
        <fullName evidence="5">Alcohol dehydrogenase</fullName>
    </recommendedName>
</protein>
<dbReference type="PANTHER" id="PTHR45348">
    <property type="entry name" value="HYPOTHETICAL OXIDOREDUCTASE (EUROFUNG)"/>
    <property type="match status" value="1"/>
</dbReference>
<accession>A0AAE0I6N3</accession>
<evidence type="ECO:0000313" key="4">
    <source>
        <dbReference type="Proteomes" id="UP001286456"/>
    </source>
</evidence>
<dbReference type="EMBL" id="JAUEPO010000006">
    <property type="protein sequence ID" value="KAK3319569.1"/>
    <property type="molecule type" value="Genomic_DNA"/>
</dbReference>
<dbReference type="InterPro" id="IPR047122">
    <property type="entry name" value="Trans-enoyl_RdTase-like"/>
</dbReference>
<dbReference type="InterPro" id="IPR011032">
    <property type="entry name" value="GroES-like_sf"/>
</dbReference>
<reference evidence="3" key="1">
    <citation type="journal article" date="2023" name="Mol. Phylogenet. Evol.">
        <title>Genome-scale phylogeny and comparative genomics of the fungal order Sordariales.</title>
        <authorList>
            <person name="Hensen N."/>
            <person name="Bonometti L."/>
            <person name="Westerberg I."/>
            <person name="Brannstrom I.O."/>
            <person name="Guillou S."/>
            <person name="Cros-Aarteil S."/>
            <person name="Calhoun S."/>
            <person name="Haridas S."/>
            <person name="Kuo A."/>
            <person name="Mondo S."/>
            <person name="Pangilinan J."/>
            <person name="Riley R."/>
            <person name="LaButti K."/>
            <person name="Andreopoulos B."/>
            <person name="Lipzen A."/>
            <person name="Chen C."/>
            <person name="Yan M."/>
            <person name="Daum C."/>
            <person name="Ng V."/>
            <person name="Clum A."/>
            <person name="Steindorff A."/>
            <person name="Ohm R.A."/>
            <person name="Martin F."/>
            <person name="Silar P."/>
            <person name="Natvig D.O."/>
            <person name="Lalanne C."/>
            <person name="Gautier V."/>
            <person name="Ament-Velasquez S.L."/>
            <person name="Kruys A."/>
            <person name="Hutchinson M.I."/>
            <person name="Powell A.J."/>
            <person name="Barry K."/>
            <person name="Miller A.N."/>
            <person name="Grigoriev I.V."/>
            <person name="Debuchy R."/>
            <person name="Gladieux P."/>
            <person name="Hiltunen Thoren M."/>
            <person name="Johannesson H."/>
        </authorList>
    </citation>
    <scope>NUCLEOTIDE SEQUENCE</scope>
    <source>
        <strain evidence="3">SMH4131-1</strain>
    </source>
</reference>
<evidence type="ECO:0000256" key="1">
    <source>
        <dbReference type="ARBA" id="ARBA00008072"/>
    </source>
</evidence>
<proteinExistence type="inferred from homology"/>
<dbReference type="Proteomes" id="UP001286456">
    <property type="component" value="Unassembled WGS sequence"/>
</dbReference>
<dbReference type="GO" id="GO:0016651">
    <property type="term" value="F:oxidoreductase activity, acting on NAD(P)H"/>
    <property type="evidence" value="ECO:0007669"/>
    <property type="project" value="InterPro"/>
</dbReference>
<name>A0AAE0I6N3_9PEZI</name>
<dbReference type="Gene3D" id="3.40.50.720">
    <property type="entry name" value="NAD(P)-binding Rossmann-like Domain"/>
    <property type="match status" value="1"/>
</dbReference>